<dbReference type="FunFam" id="2.170.140.10:FF:000005">
    <property type="entry name" value="Acidic mammalian chitinase"/>
    <property type="match status" value="1"/>
</dbReference>
<dbReference type="SUPFAM" id="SSF57625">
    <property type="entry name" value="Invertebrate chitin-binding proteins"/>
    <property type="match status" value="1"/>
</dbReference>
<feature type="region of interest" description="Disordered" evidence="12">
    <location>
        <begin position="1232"/>
        <end position="1261"/>
    </location>
</feature>
<dbReference type="Gene3D" id="3.20.20.80">
    <property type="entry name" value="Glycosidases"/>
    <property type="match status" value="2"/>
</dbReference>
<feature type="compositionally biased region" description="Low complexity" evidence="12">
    <location>
        <begin position="471"/>
        <end position="482"/>
    </location>
</feature>
<feature type="compositionally biased region" description="Low complexity" evidence="12">
    <location>
        <begin position="2285"/>
        <end position="2297"/>
    </location>
</feature>
<evidence type="ECO:0000256" key="6">
    <source>
        <dbReference type="ARBA" id="ARBA00022801"/>
    </source>
</evidence>
<dbReference type="SMART" id="SM00636">
    <property type="entry name" value="Glyco_18"/>
    <property type="match status" value="1"/>
</dbReference>
<feature type="region of interest" description="Disordered" evidence="12">
    <location>
        <begin position="905"/>
        <end position="937"/>
    </location>
</feature>
<feature type="compositionally biased region" description="Acidic residues" evidence="12">
    <location>
        <begin position="826"/>
        <end position="837"/>
    </location>
</feature>
<dbReference type="InterPro" id="IPR050314">
    <property type="entry name" value="Glycosyl_Hydrlase_18"/>
</dbReference>
<dbReference type="EMBL" id="AJVK01009915">
    <property type="status" value="NOT_ANNOTATED_CDS"/>
    <property type="molecule type" value="Genomic_DNA"/>
</dbReference>
<evidence type="ECO:0000313" key="14">
    <source>
        <dbReference type="EnsemblMetazoa" id="PPAI000832-PA"/>
    </source>
</evidence>
<feature type="compositionally biased region" description="Acidic residues" evidence="12">
    <location>
        <begin position="621"/>
        <end position="646"/>
    </location>
</feature>
<dbReference type="GO" id="GO:0008061">
    <property type="term" value="F:chitin binding"/>
    <property type="evidence" value="ECO:0007669"/>
    <property type="project" value="UniProtKB-KW"/>
</dbReference>
<comment type="similarity">
    <text evidence="2">Belongs to the glycosyl hydrolase 18 family. Chitinase class II subfamily.</text>
</comment>
<keyword evidence="6" id="KW-0378">Hydrolase</keyword>
<evidence type="ECO:0000256" key="5">
    <source>
        <dbReference type="ARBA" id="ARBA00022729"/>
    </source>
</evidence>
<feature type="compositionally biased region" description="Low complexity" evidence="12">
    <location>
        <begin position="1479"/>
        <end position="1496"/>
    </location>
</feature>
<comment type="catalytic activity">
    <reaction evidence="1">
        <text>Random endo-hydrolysis of N-acetyl-beta-D-glucosaminide (1-&gt;4)-beta-linkages in chitin and chitodextrins.</text>
        <dbReference type="EC" id="3.2.1.14"/>
    </reaction>
</comment>
<dbReference type="SUPFAM" id="SSF51445">
    <property type="entry name" value="(Trans)glycosidases"/>
    <property type="match status" value="1"/>
</dbReference>
<feature type="region of interest" description="Disordered" evidence="12">
    <location>
        <begin position="568"/>
        <end position="592"/>
    </location>
</feature>
<reference evidence="14" key="1">
    <citation type="submission" date="2022-08" db="UniProtKB">
        <authorList>
            <consortium name="EnsemblMetazoa"/>
        </authorList>
    </citation>
    <scope>IDENTIFICATION</scope>
    <source>
        <strain evidence="14">Israel</strain>
    </source>
</reference>
<feature type="compositionally biased region" description="Low complexity" evidence="12">
    <location>
        <begin position="2310"/>
        <end position="2324"/>
    </location>
</feature>
<dbReference type="Proteomes" id="UP000092462">
    <property type="component" value="Unassembled WGS sequence"/>
</dbReference>
<feature type="region of interest" description="Disordered" evidence="12">
    <location>
        <begin position="418"/>
        <end position="506"/>
    </location>
</feature>
<dbReference type="PANTHER" id="PTHR11177:SF399">
    <property type="entry name" value="CHITINASE 6, ISOFORM C"/>
    <property type="match status" value="1"/>
</dbReference>
<feature type="region of interest" description="Disordered" evidence="12">
    <location>
        <begin position="1356"/>
        <end position="1515"/>
    </location>
</feature>
<evidence type="ECO:0000256" key="8">
    <source>
        <dbReference type="ARBA" id="ARBA00023157"/>
    </source>
</evidence>
<dbReference type="InterPro" id="IPR001579">
    <property type="entry name" value="Glyco_hydro_18_chit_AS"/>
</dbReference>
<feature type="region of interest" description="Disordered" evidence="12">
    <location>
        <begin position="1085"/>
        <end position="1119"/>
    </location>
</feature>
<dbReference type="InterPro" id="IPR029070">
    <property type="entry name" value="Chitinase_insertion_sf"/>
</dbReference>
<dbReference type="FunFam" id="3.20.20.80:FF:000007">
    <property type="entry name" value="Acidic mammalian chitinase"/>
    <property type="match status" value="1"/>
</dbReference>
<keyword evidence="5 13" id="KW-0732">Signal</keyword>
<keyword evidence="7" id="KW-0146">Chitin degradation</keyword>
<keyword evidence="11" id="KW-0624">Polysaccharide degradation</keyword>
<dbReference type="PROSITE" id="PS51910">
    <property type="entry name" value="GH18_2"/>
    <property type="match status" value="1"/>
</dbReference>
<feature type="region of interest" description="Disordered" evidence="12">
    <location>
        <begin position="1867"/>
        <end position="1903"/>
    </location>
</feature>
<evidence type="ECO:0000256" key="2">
    <source>
        <dbReference type="ARBA" id="ARBA00009121"/>
    </source>
</evidence>
<feature type="compositionally biased region" description="Low complexity" evidence="12">
    <location>
        <begin position="1235"/>
        <end position="1261"/>
    </location>
</feature>
<feature type="region of interest" description="Disordered" evidence="12">
    <location>
        <begin position="1937"/>
        <end position="1960"/>
    </location>
</feature>
<dbReference type="GO" id="GO:0006032">
    <property type="term" value="P:chitin catabolic process"/>
    <property type="evidence" value="ECO:0007669"/>
    <property type="project" value="UniProtKB-KW"/>
</dbReference>
<evidence type="ECO:0000256" key="7">
    <source>
        <dbReference type="ARBA" id="ARBA00023024"/>
    </source>
</evidence>
<feature type="compositionally biased region" description="Polar residues" evidence="12">
    <location>
        <begin position="1181"/>
        <end position="1192"/>
    </location>
</feature>
<name>A0A1B0D0G0_PHLPP</name>
<feature type="region of interest" description="Disordered" evidence="12">
    <location>
        <begin position="1688"/>
        <end position="1802"/>
    </location>
</feature>
<dbReference type="FunFam" id="3.10.50.10:FF:000004">
    <property type="entry name" value="Chitinase 5"/>
    <property type="match status" value="1"/>
</dbReference>
<dbReference type="GO" id="GO:0005576">
    <property type="term" value="C:extracellular region"/>
    <property type="evidence" value="ECO:0007669"/>
    <property type="project" value="InterPro"/>
</dbReference>
<evidence type="ECO:0000313" key="15">
    <source>
        <dbReference type="Proteomes" id="UP000092462"/>
    </source>
</evidence>
<evidence type="ECO:0000256" key="1">
    <source>
        <dbReference type="ARBA" id="ARBA00000822"/>
    </source>
</evidence>
<accession>A0A1B0D0G0</accession>
<dbReference type="GO" id="GO:0000272">
    <property type="term" value="P:polysaccharide catabolic process"/>
    <property type="evidence" value="ECO:0007669"/>
    <property type="project" value="UniProtKB-KW"/>
</dbReference>
<keyword evidence="15" id="KW-1185">Reference proteome</keyword>
<feature type="region of interest" description="Disordered" evidence="12">
    <location>
        <begin position="619"/>
        <end position="646"/>
    </location>
</feature>
<feature type="region of interest" description="Disordered" evidence="12">
    <location>
        <begin position="826"/>
        <end position="849"/>
    </location>
</feature>
<protein>
    <recommendedName>
        <fullName evidence="3">chitinase</fullName>
        <ecNumber evidence="3">3.2.1.14</ecNumber>
    </recommendedName>
</protein>
<feature type="compositionally biased region" description="Basic residues" evidence="12">
    <location>
        <begin position="427"/>
        <end position="444"/>
    </location>
</feature>
<feature type="compositionally biased region" description="Low complexity" evidence="12">
    <location>
        <begin position="1887"/>
        <end position="1899"/>
    </location>
</feature>
<dbReference type="VEuPathDB" id="VectorBase:PPAI000832"/>
<feature type="chain" id="PRO_5043949304" description="chitinase" evidence="13">
    <location>
        <begin position="33"/>
        <end position="2324"/>
    </location>
</feature>
<evidence type="ECO:0000256" key="3">
    <source>
        <dbReference type="ARBA" id="ARBA00012729"/>
    </source>
</evidence>
<dbReference type="CDD" id="cd02872">
    <property type="entry name" value="GH18_chitolectin_chitotriosidase"/>
    <property type="match status" value="1"/>
</dbReference>
<keyword evidence="9" id="KW-0119">Carbohydrate metabolism</keyword>
<dbReference type="InterPro" id="IPR002557">
    <property type="entry name" value="Chitin-bd_dom"/>
</dbReference>
<feature type="region of interest" description="Disordered" evidence="12">
    <location>
        <begin position="2019"/>
        <end position="2041"/>
    </location>
</feature>
<feature type="compositionally biased region" description="Low complexity" evidence="12">
    <location>
        <begin position="917"/>
        <end position="937"/>
    </location>
</feature>
<dbReference type="InterPro" id="IPR017853">
    <property type="entry name" value="GH"/>
</dbReference>
<dbReference type="EC" id="3.2.1.14" evidence="3"/>
<feature type="compositionally biased region" description="Basic and acidic residues" evidence="12">
    <location>
        <begin position="1700"/>
        <end position="1711"/>
    </location>
</feature>
<dbReference type="Pfam" id="PF01607">
    <property type="entry name" value="CBM_14"/>
    <property type="match status" value="1"/>
</dbReference>
<keyword evidence="4" id="KW-0147">Chitin-binding</keyword>
<evidence type="ECO:0000256" key="4">
    <source>
        <dbReference type="ARBA" id="ARBA00022669"/>
    </source>
</evidence>
<dbReference type="Gene3D" id="3.10.50.10">
    <property type="match status" value="1"/>
</dbReference>
<keyword evidence="8" id="KW-1015">Disulfide bond</keyword>
<dbReference type="EnsemblMetazoa" id="PPAI000832-RA">
    <property type="protein sequence ID" value="PPAI000832-PA"/>
    <property type="gene ID" value="PPAI000832"/>
</dbReference>
<dbReference type="PANTHER" id="PTHR11177">
    <property type="entry name" value="CHITINASE"/>
    <property type="match status" value="1"/>
</dbReference>
<feature type="region of interest" description="Disordered" evidence="12">
    <location>
        <begin position="1557"/>
        <end position="1621"/>
    </location>
</feature>
<feature type="region of interest" description="Disordered" evidence="12">
    <location>
        <begin position="2265"/>
        <end position="2324"/>
    </location>
</feature>
<proteinExistence type="inferred from homology"/>
<keyword evidence="10" id="KW-0326">Glycosidase</keyword>
<evidence type="ECO:0000256" key="9">
    <source>
        <dbReference type="ARBA" id="ARBA00023277"/>
    </source>
</evidence>
<dbReference type="InterPro" id="IPR001223">
    <property type="entry name" value="Glyco_hydro18_cat"/>
</dbReference>
<dbReference type="PROSITE" id="PS01095">
    <property type="entry name" value="GH18_1"/>
    <property type="match status" value="1"/>
</dbReference>
<feature type="compositionally biased region" description="Low complexity" evidence="12">
    <location>
        <begin position="1356"/>
        <end position="1386"/>
    </location>
</feature>
<feature type="compositionally biased region" description="Basic residues" evidence="12">
    <location>
        <begin position="1584"/>
        <end position="1594"/>
    </location>
</feature>
<evidence type="ECO:0000256" key="11">
    <source>
        <dbReference type="ARBA" id="ARBA00023326"/>
    </source>
</evidence>
<feature type="compositionally biased region" description="Polar residues" evidence="12">
    <location>
        <begin position="1870"/>
        <end position="1879"/>
    </location>
</feature>
<dbReference type="Pfam" id="PF00704">
    <property type="entry name" value="Glyco_hydro_18"/>
    <property type="match status" value="1"/>
</dbReference>
<feature type="compositionally biased region" description="Polar residues" evidence="12">
    <location>
        <begin position="838"/>
        <end position="849"/>
    </location>
</feature>
<dbReference type="VEuPathDB" id="VectorBase:PPAPM1_002507"/>
<feature type="compositionally biased region" description="Low complexity" evidence="12">
    <location>
        <begin position="2190"/>
        <end position="2201"/>
    </location>
</feature>
<dbReference type="InterPro" id="IPR011583">
    <property type="entry name" value="Chitinase_II/V-like_cat"/>
</dbReference>
<feature type="compositionally biased region" description="Low complexity" evidence="12">
    <location>
        <begin position="2020"/>
        <end position="2035"/>
    </location>
</feature>
<evidence type="ECO:0000256" key="10">
    <source>
        <dbReference type="ARBA" id="ARBA00023295"/>
    </source>
</evidence>
<feature type="region of interest" description="Disordered" evidence="12">
    <location>
        <begin position="1140"/>
        <end position="1194"/>
    </location>
</feature>
<feature type="compositionally biased region" description="Polar residues" evidence="12">
    <location>
        <begin position="1446"/>
        <end position="1458"/>
    </location>
</feature>
<dbReference type="InterPro" id="IPR036508">
    <property type="entry name" value="Chitin-bd_dom_sf"/>
</dbReference>
<feature type="compositionally biased region" description="Basic residues" evidence="12">
    <location>
        <begin position="459"/>
        <end position="470"/>
    </location>
</feature>
<dbReference type="EMBL" id="AJVK01009916">
    <property type="status" value="NOT_ANNOTATED_CDS"/>
    <property type="molecule type" value="Genomic_DNA"/>
</dbReference>
<evidence type="ECO:0000256" key="12">
    <source>
        <dbReference type="SAM" id="MobiDB-lite"/>
    </source>
</evidence>
<feature type="signal peptide" evidence="13">
    <location>
        <begin position="1"/>
        <end position="32"/>
    </location>
</feature>
<dbReference type="SUPFAM" id="SSF54556">
    <property type="entry name" value="Chitinase insertion domain"/>
    <property type="match status" value="1"/>
</dbReference>
<feature type="compositionally biased region" description="Low complexity" evidence="12">
    <location>
        <begin position="1597"/>
        <end position="1613"/>
    </location>
</feature>
<sequence length="2324" mass="260214">MKNNGEYNSPHGGIRSSVYLLLVSVLCALTHTAGSTAGNRVVCYYTNWSVYRPATAKFNPQNINPYLCTHLIYAFGGFTKDNALKPFDKYQDIEQGGYAKFTGLKTYNKNLKCILAIGGWNEASSRFSPMVASPERRQQFVRNTIKFLRQNHFDGLDLDWEYPAFRDGGKPRDRENYAQFVQELREEFDRESKKTGRTRLLLTMAVPAGTEYIEKGYDIPKLNKYLDWFNLLTYDYHSAFEPAVNHHSPLLSLQEDDEYNFEAELNIDYTIKFYLNQGADRDKLVVGIPTYGRTYTLFNPDATDIGSPSDGPGAQGDATREKGYLSYYEICQMIKDDPEWTVVQPDPKAMGPYAFKGNQWVGYDDEAIARRKAEYVAANGLGGIMFWSIDNDDFRGTCNGKPYPIIEAAKDSLYLNLGSSDNDVITRNRKKNTSRPRTRPSHKNRFGEEDDRNAISRTTNRRKPGHRRRTSTTTTTTTTTTTPEPEYVSLRTSTTPAPPTTPDPGSDFKCEDEGFFPHPRDCKKYFWCLDSGPSNLGIVAHQFTCPSGLFFNKAADSCDYSRNVICSKPKASSSTSSSSTTTSSTTYAPSTTTRKAPITAATSKYTFLRASLTTTTTEAPVYDDDYEYDDDEEQDERDNVDTEDAEDPKVIKELIDLIKKAGGLEELEKQLRTQNNDNPQETITTTAASISKSLYDKILSRASSSNLESFKNRFSDSPSGNRVRSTSAQKYTPIVRNSRPGPQNAGVDKLPEFEGFLREKPQYVTISRPRATQSTEEELDFDGGLPDAPGTEPTFVRHTLPQQNYVNIQRNRPKNPVISEDIVDDEEVEEEFPEDDNTYSGRFSSTSERSIPNSQYVSIRRTSTAASPDEVSTEAPLFNAINRYKILSRTTETTTFSALAPDVNQLAEKEEEPEEITVPTTASTSTTTSVPSTSTYYSTPKQFNIAETATTSTQLPIDIFTTSTQDYSWTEGVTAPETIFIIRKTTETPLPPPSTYTPSTTNPVDLLTTGFVVEGSTFGSSILVPDTTLATETRGEFSPEADVQVTRKRVEVNEVRRFDEEQPVTSTVAPPRNFLGISHRRIRPIKRVSSTESPSVDVSAGSEEVTQAPGGQERKVSFRQRGRFRGYSPLPNQLSLNSQVITQSTSSPAPFSPSPSPSDATRDTPVEPQRIFRGRKRYNVREQTSPPNSNVLNERNVPVRNFRPRNEIPEVKNVEISTPGTPDRRRIISRRRRPTTTTTTTEATTTTTMEATTTEPQTTTQIPLNPINRFQIFESKKDYRSQEEDSPIVHVVVQTISTPPPPQEEFVFVTTPYPFKSFEDNSLAFGGRQGKGDQESGSSYRDSRIIRPFLAEPIEPVSVEVTSTTEPSSTEMESSEATSEYTTNSERSSTEAPAPSTLFPSRGRNRFGTLSRTSVERKRTSTEDTSSTENIRYVIRRRRPLPPRENSASLEEPTTASQRIRGRRPQFRTTTDSFERSSTESAEYTTSSSEETFTVRTRARGRRPISSEVSSERVSTEFNYVPIRRRPSRVESSTPSDESSLNYRRRLIRKRPVSRFDVSSEAPRVQEQVPSVAPPESETSERQRYRKVIRRLRTRPTTTTTTTTTTDSASTTEESFEEEDVMTPRGVFEHIEADNGRTHILKVGEELEEVESGETTTEAPITTTYRRGKAQNIEKLYVTINRASQESTTELSNEVDDEEVTKTERIEEKSTTAKYSPRYRGSYRSRRPPIFTSTTPAPLSVATPKPFIPRRFSSRVQEEKVSENASTRSRPLNFDGSGRTRFRNTYRGSTGPIDGFRGGYRGQPARDLVESEEVTSEETPEEVPEEVTETVEVVSLEDPEDNSVERISNRPVYTTIDRTKIHPASRKFESTTASLSKSSRAFDRRYPTTTTDPPSTLDDTLSESVRERTRKLFTATSKKYNTPVVSSNVAVVDGEVTTDTSHNTDNSPQDTTEDVNTSTVQDTEITTLTDDDEESLINSNQLQGGTHIFRPAFRRKTTTTTTTSRPTTLHHVFAIDYDDTTTTSSSPTTAPNATTTKREESAEEISQRLEKLVEVNRIVEIYSKQDNVRIEGKSSEPRTLQSTDLRVEKIPTLDKLGEVSRLTLIKLVDPHNTSLSANITDTPREAKSRQILSPEYIFSVETSTIPLEGLFRQESERHAKNVVLTAEEDGKKLNIVYATSIGGSEKRPLTTTYATESTTDSTTDRTTDNEIEVTTALPSTTTFKPVRPLVSLLRPETNESSPIVISIANLDKVLLTRVTEDDMTTSTITPATDPPLTTEVDGVNTEGSTGGSESTTESVRETEELVQGETTTDSFTPFTDTTPL</sequence>
<dbReference type="SMART" id="SM00494">
    <property type="entry name" value="ChtBD2"/>
    <property type="match status" value="1"/>
</dbReference>
<organism evidence="14 15">
    <name type="scientific">Phlebotomus papatasi</name>
    <name type="common">Sandfly</name>
    <dbReference type="NCBI Taxonomy" id="29031"/>
    <lineage>
        <taxon>Eukaryota</taxon>
        <taxon>Metazoa</taxon>
        <taxon>Ecdysozoa</taxon>
        <taxon>Arthropoda</taxon>
        <taxon>Hexapoda</taxon>
        <taxon>Insecta</taxon>
        <taxon>Pterygota</taxon>
        <taxon>Neoptera</taxon>
        <taxon>Endopterygota</taxon>
        <taxon>Diptera</taxon>
        <taxon>Nematocera</taxon>
        <taxon>Psychodoidea</taxon>
        <taxon>Psychodidae</taxon>
        <taxon>Phlebotomus</taxon>
        <taxon>Phlebotomus</taxon>
    </lineage>
</organism>
<evidence type="ECO:0000256" key="13">
    <source>
        <dbReference type="SAM" id="SignalP"/>
    </source>
</evidence>
<feature type="region of interest" description="Disordered" evidence="12">
    <location>
        <begin position="2188"/>
        <end position="2207"/>
    </location>
</feature>
<dbReference type="PROSITE" id="PS50940">
    <property type="entry name" value="CHIT_BIND_II"/>
    <property type="match status" value="1"/>
</dbReference>
<dbReference type="Gene3D" id="2.170.140.10">
    <property type="entry name" value="Chitin binding domain"/>
    <property type="match status" value="1"/>
</dbReference>
<dbReference type="GO" id="GO:0008843">
    <property type="term" value="F:endochitinase activity"/>
    <property type="evidence" value="ECO:0007669"/>
    <property type="project" value="UniProtKB-EC"/>
</dbReference>